<protein>
    <recommendedName>
        <fullName evidence="1">ABM domain-containing protein</fullName>
    </recommendedName>
</protein>
<organism evidence="2">
    <name type="scientific">Gaeumannomyces tritici (strain R3-111a-1)</name>
    <name type="common">Wheat and barley take-all root rot fungus</name>
    <name type="synonym">Gaeumannomyces graminis var. tritici</name>
    <dbReference type="NCBI Taxonomy" id="644352"/>
    <lineage>
        <taxon>Eukaryota</taxon>
        <taxon>Fungi</taxon>
        <taxon>Dikarya</taxon>
        <taxon>Ascomycota</taxon>
        <taxon>Pezizomycotina</taxon>
        <taxon>Sordariomycetes</taxon>
        <taxon>Sordariomycetidae</taxon>
        <taxon>Magnaporthales</taxon>
        <taxon>Magnaporthaceae</taxon>
        <taxon>Gaeumannomyces</taxon>
    </lineage>
</organism>
<dbReference type="Proteomes" id="UP000006039">
    <property type="component" value="Unassembled WGS sequence"/>
</dbReference>
<reference evidence="3" key="4">
    <citation type="journal article" date="2015" name="G3 (Bethesda)">
        <title>Genome sequences of three phytopathogenic species of the Magnaporthaceae family of fungi.</title>
        <authorList>
            <person name="Okagaki L.H."/>
            <person name="Nunes C.C."/>
            <person name="Sailsbery J."/>
            <person name="Clay B."/>
            <person name="Brown D."/>
            <person name="John T."/>
            <person name="Oh Y."/>
            <person name="Young N."/>
            <person name="Fitzgerald M."/>
            <person name="Haas B.J."/>
            <person name="Zeng Q."/>
            <person name="Young S."/>
            <person name="Adiconis X."/>
            <person name="Fan L."/>
            <person name="Levin J.Z."/>
            <person name="Mitchell T.K."/>
            <person name="Okubara P.A."/>
            <person name="Farman M.L."/>
            <person name="Kohn L.M."/>
            <person name="Birren B."/>
            <person name="Ma L.-J."/>
            <person name="Dean R.A."/>
        </authorList>
    </citation>
    <scope>NUCLEOTIDE SEQUENCE</scope>
    <source>
        <strain evidence="3">R3-111a-1</strain>
    </source>
</reference>
<name>J3NWM1_GAET3</name>
<dbReference type="InterPro" id="IPR007138">
    <property type="entry name" value="ABM_dom"/>
</dbReference>
<dbReference type="SUPFAM" id="SSF54909">
    <property type="entry name" value="Dimeric alpha+beta barrel"/>
    <property type="match status" value="1"/>
</dbReference>
<dbReference type="EnsemblFungi" id="EJT75753">
    <property type="protein sequence ID" value="EJT75753"/>
    <property type="gene ID" value="GGTG_05683"/>
</dbReference>
<dbReference type="VEuPathDB" id="FungiDB:GGTG_05683"/>
<dbReference type="EMBL" id="GL385397">
    <property type="protein sequence ID" value="EJT75753.1"/>
    <property type="molecule type" value="Genomic_DNA"/>
</dbReference>
<proteinExistence type="predicted"/>
<reference evidence="4" key="1">
    <citation type="submission" date="2010-07" db="EMBL/GenBank/DDBJ databases">
        <title>The genome sequence of Gaeumannomyces graminis var. tritici strain R3-111a-1.</title>
        <authorList>
            <consortium name="The Broad Institute Genome Sequencing Platform"/>
            <person name="Ma L.-J."/>
            <person name="Dead R."/>
            <person name="Young S."/>
            <person name="Zeng Q."/>
            <person name="Koehrsen M."/>
            <person name="Alvarado L."/>
            <person name="Berlin A."/>
            <person name="Chapman S.B."/>
            <person name="Chen Z."/>
            <person name="Freedman E."/>
            <person name="Gellesch M."/>
            <person name="Goldberg J."/>
            <person name="Griggs A."/>
            <person name="Gujja S."/>
            <person name="Heilman E.R."/>
            <person name="Heiman D."/>
            <person name="Hepburn T."/>
            <person name="Howarth C."/>
            <person name="Jen D."/>
            <person name="Larson L."/>
            <person name="Mehta T."/>
            <person name="Neiman D."/>
            <person name="Pearson M."/>
            <person name="Roberts A."/>
            <person name="Saif S."/>
            <person name="Shea T."/>
            <person name="Shenoy N."/>
            <person name="Sisk P."/>
            <person name="Stolte C."/>
            <person name="Sykes S."/>
            <person name="Walk T."/>
            <person name="White J."/>
            <person name="Yandava C."/>
            <person name="Haas B."/>
            <person name="Nusbaum C."/>
            <person name="Birren B."/>
        </authorList>
    </citation>
    <scope>NUCLEOTIDE SEQUENCE [LARGE SCALE GENOMIC DNA]</scope>
    <source>
        <strain evidence="4">R3-111a-1</strain>
    </source>
</reference>
<dbReference type="eggNOG" id="ENOG502SUTN">
    <property type="taxonomic scope" value="Eukaryota"/>
</dbReference>
<dbReference type="STRING" id="644352.J3NWM1"/>
<dbReference type="Pfam" id="PF03992">
    <property type="entry name" value="ABM"/>
    <property type="match status" value="1"/>
</dbReference>
<accession>J3NWM1</accession>
<dbReference type="InterPro" id="IPR011008">
    <property type="entry name" value="Dimeric_a/b-barrel"/>
</dbReference>
<dbReference type="RefSeq" id="XP_009221753.1">
    <property type="nucleotide sequence ID" value="XM_009223489.1"/>
</dbReference>
<reference evidence="2" key="3">
    <citation type="submission" date="2010-09" db="EMBL/GenBank/DDBJ databases">
        <title>Annotation of Gaeumannomyces graminis var. tritici R3-111a-1.</title>
        <authorList>
            <consortium name="The Broad Institute Genome Sequencing Platform"/>
            <person name="Ma L.-J."/>
            <person name="Dead R."/>
            <person name="Young S.K."/>
            <person name="Zeng Q."/>
            <person name="Gargeya S."/>
            <person name="Fitzgerald M."/>
            <person name="Haas B."/>
            <person name="Abouelleil A."/>
            <person name="Alvarado L."/>
            <person name="Arachchi H.M."/>
            <person name="Berlin A."/>
            <person name="Brown A."/>
            <person name="Chapman S.B."/>
            <person name="Chen Z."/>
            <person name="Dunbar C."/>
            <person name="Freedman E."/>
            <person name="Gearin G."/>
            <person name="Gellesch M."/>
            <person name="Goldberg J."/>
            <person name="Griggs A."/>
            <person name="Gujja S."/>
            <person name="Heiman D."/>
            <person name="Howarth C."/>
            <person name="Larson L."/>
            <person name="Lui A."/>
            <person name="MacDonald P.J.P."/>
            <person name="Mehta T."/>
            <person name="Montmayeur A."/>
            <person name="Murphy C."/>
            <person name="Neiman D."/>
            <person name="Pearson M."/>
            <person name="Priest M."/>
            <person name="Roberts A."/>
            <person name="Saif S."/>
            <person name="Shea T."/>
            <person name="Shenoy N."/>
            <person name="Sisk P."/>
            <person name="Stolte C."/>
            <person name="Sykes S."/>
            <person name="Yandava C."/>
            <person name="Wortman J."/>
            <person name="Nusbaum C."/>
            <person name="Birren B."/>
        </authorList>
    </citation>
    <scope>NUCLEOTIDE SEQUENCE</scope>
    <source>
        <strain evidence="2">R3-111a-1</strain>
    </source>
</reference>
<dbReference type="OrthoDB" id="3830579at2759"/>
<gene>
    <name evidence="3" type="primary">20346141</name>
    <name evidence="2" type="ORF">GGTG_05683</name>
</gene>
<reference evidence="2" key="2">
    <citation type="submission" date="2010-07" db="EMBL/GenBank/DDBJ databases">
        <authorList>
            <consortium name="The Broad Institute Genome Sequencing Platform"/>
            <consortium name="Broad Institute Genome Sequencing Center for Infectious Disease"/>
            <person name="Ma L.-J."/>
            <person name="Dead R."/>
            <person name="Young S."/>
            <person name="Zeng Q."/>
            <person name="Koehrsen M."/>
            <person name="Alvarado L."/>
            <person name="Berlin A."/>
            <person name="Chapman S.B."/>
            <person name="Chen Z."/>
            <person name="Freedman E."/>
            <person name="Gellesch M."/>
            <person name="Goldberg J."/>
            <person name="Griggs A."/>
            <person name="Gujja S."/>
            <person name="Heilman E.R."/>
            <person name="Heiman D."/>
            <person name="Hepburn T."/>
            <person name="Howarth C."/>
            <person name="Jen D."/>
            <person name="Larson L."/>
            <person name="Mehta T."/>
            <person name="Neiman D."/>
            <person name="Pearson M."/>
            <person name="Roberts A."/>
            <person name="Saif S."/>
            <person name="Shea T."/>
            <person name="Shenoy N."/>
            <person name="Sisk P."/>
            <person name="Stolte C."/>
            <person name="Sykes S."/>
            <person name="Walk T."/>
            <person name="White J."/>
            <person name="Yandava C."/>
            <person name="Haas B."/>
            <person name="Nusbaum C."/>
            <person name="Birren B."/>
        </authorList>
    </citation>
    <scope>NUCLEOTIDE SEQUENCE</scope>
    <source>
        <strain evidence="2">R3-111a-1</strain>
    </source>
</reference>
<feature type="domain" description="ABM" evidence="1">
    <location>
        <begin position="33"/>
        <end position="76"/>
    </location>
</feature>
<dbReference type="Gene3D" id="3.30.70.100">
    <property type="match status" value="1"/>
</dbReference>
<dbReference type="HOGENOM" id="CLU_081631_2_0_1"/>
<evidence type="ECO:0000259" key="1">
    <source>
        <dbReference type="Pfam" id="PF03992"/>
    </source>
</evidence>
<evidence type="ECO:0000313" key="3">
    <source>
        <dbReference type="EnsemblFungi" id="EJT75753"/>
    </source>
</evidence>
<reference evidence="3" key="5">
    <citation type="submission" date="2018-04" db="UniProtKB">
        <authorList>
            <consortium name="EnsemblFungi"/>
        </authorList>
    </citation>
    <scope>IDENTIFICATION</scope>
    <source>
        <strain evidence="3">R3-111a-1</strain>
    </source>
</reference>
<evidence type="ECO:0000313" key="4">
    <source>
        <dbReference type="Proteomes" id="UP000006039"/>
    </source>
</evidence>
<evidence type="ECO:0000313" key="2">
    <source>
        <dbReference type="EMBL" id="EJT75753.1"/>
    </source>
</evidence>
<dbReference type="AlphaFoldDB" id="J3NWM1"/>
<keyword evidence="4" id="KW-1185">Reference proteome</keyword>
<dbReference type="GeneID" id="20346141"/>
<sequence>MPVLEIACFGVKAGLDATDPGTAEGRIAHEVLAKAVRQPGAHTAYLAHSIENPTQVWHLMGWDSVEAHRAWRSHPDNAEIKQGLEAAFIDPSAGPSFVKHMAVEPFPAEVLDGAKAGVVEVLAAYFPASTTAGERAGISGVFRDFAAGALPASPDFRGASMGWGVESDFPLPGDGGGGGGGARFAAHFALIGWTSVEGHQKFRETEVFKGSIGSLRALPGLVKMSVCHIRCKAIGA</sequence>